<accession>A0A075WDC7</accession>
<dbReference type="GeneID" id="24795172"/>
<dbReference type="Gene3D" id="2.30.130.30">
    <property type="entry name" value="Hypothetical protein"/>
    <property type="match status" value="1"/>
</dbReference>
<dbReference type="EMBL" id="CP006577">
    <property type="protein sequence ID" value="AIG98430.1"/>
    <property type="molecule type" value="Genomic_DNA"/>
</dbReference>
<evidence type="ECO:0000313" key="1">
    <source>
        <dbReference type="EMBL" id="AIG98430.1"/>
    </source>
</evidence>
<dbReference type="PIRSF" id="PIRSF006031">
    <property type="entry name" value="UCP006031"/>
    <property type="match status" value="1"/>
</dbReference>
<dbReference type="KEGG" id="afg:AFULGI_00016710"/>
<dbReference type="Proteomes" id="UP000028501">
    <property type="component" value="Chromosome"/>
</dbReference>
<proteinExistence type="predicted"/>
<dbReference type="Pfam" id="PF04033">
    <property type="entry name" value="DUF365"/>
    <property type="match status" value="1"/>
</dbReference>
<dbReference type="InterPro" id="IPR007176">
    <property type="entry name" value="DUF365"/>
</dbReference>
<gene>
    <name evidence="1" type="ORF">AFULGI_00016710</name>
</gene>
<dbReference type="AlphaFoldDB" id="A0A075WDC7"/>
<evidence type="ECO:0000313" key="2">
    <source>
        <dbReference type="Proteomes" id="UP000028501"/>
    </source>
</evidence>
<organism evidence="1 2">
    <name type="scientific">Archaeoglobus fulgidus DSM 8774</name>
    <dbReference type="NCBI Taxonomy" id="1344584"/>
    <lineage>
        <taxon>Archaea</taxon>
        <taxon>Methanobacteriati</taxon>
        <taxon>Methanobacteriota</taxon>
        <taxon>Archaeoglobi</taxon>
        <taxon>Archaeoglobales</taxon>
        <taxon>Archaeoglobaceae</taxon>
        <taxon>Archaeoglobus</taxon>
    </lineage>
</organism>
<name>A0A075WDC7_ARCFL</name>
<evidence type="ECO:0008006" key="3">
    <source>
        <dbReference type="Google" id="ProtNLM"/>
    </source>
</evidence>
<dbReference type="HOGENOM" id="CLU_151711_0_0_2"/>
<reference evidence="1 2" key="1">
    <citation type="submission" date="2013-07" db="EMBL/GenBank/DDBJ databases">
        <title>Genome of Archaeoglobus fulgidus.</title>
        <authorList>
            <person name="Fiebig A."/>
            <person name="Birkeland N.-K."/>
        </authorList>
    </citation>
    <scope>NUCLEOTIDE SEQUENCE [LARGE SCALE GENOMIC DNA]</scope>
    <source>
        <strain evidence="1 2">DSM 8774</strain>
    </source>
</reference>
<protein>
    <recommendedName>
        <fullName evidence="3">DUF365 domain-containing protein</fullName>
    </recommendedName>
</protein>
<dbReference type="RefSeq" id="WP_048096621.1">
    <property type="nucleotide sequence ID" value="NZ_CP006577.1"/>
</dbReference>
<sequence>MSEIIGVTYPIPKQFVGRFFKEGKDVFVKPATVWKQLKPGMKFVFYQSHENTGFVGEAKIKRVVLSEDPMKLYETYGDRIFLTKEELKEYIKSQERWKSRKDKPKKKLWMVIELEDIRKYEIPVKPKRFVPVGGQYLRE</sequence>